<comment type="caution">
    <text evidence="3">The sequence shown here is derived from an EMBL/GenBank/DDBJ whole genome shotgun (WGS) entry which is preliminary data.</text>
</comment>
<protein>
    <submittedName>
        <fullName evidence="3">EF-hand domain-containing protein</fullName>
    </submittedName>
</protein>
<dbReference type="InterPro" id="IPR018247">
    <property type="entry name" value="EF_Hand_1_Ca_BS"/>
</dbReference>
<gene>
    <name evidence="3" type="ORF">ACFPN1_08750</name>
</gene>
<evidence type="ECO:0000313" key="3">
    <source>
        <dbReference type="EMBL" id="MFC5570145.1"/>
    </source>
</evidence>
<sequence length="147" mass="15603">MNTTFPRICACALALVALSMPANACFAQALAATATEHFEALDSNGDGRVDASEYGSSNLFAQLDGDRNNRITAEELDAIFGPQQDGMPSAADRIRIADGNGDGELSDEELRRNGEMQFARLDGNGDGYLDLAEMKSGFGIPIVATPR</sequence>
<dbReference type="Gene3D" id="1.10.238.10">
    <property type="entry name" value="EF-hand"/>
    <property type="match status" value="2"/>
</dbReference>
<dbReference type="PROSITE" id="PS00018">
    <property type="entry name" value="EF_HAND_1"/>
    <property type="match status" value="2"/>
</dbReference>
<keyword evidence="4" id="KW-1185">Reference proteome</keyword>
<feature type="signal peptide" evidence="1">
    <location>
        <begin position="1"/>
        <end position="24"/>
    </location>
</feature>
<evidence type="ECO:0000256" key="1">
    <source>
        <dbReference type="SAM" id="SignalP"/>
    </source>
</evidence>
<dbReference type="Pfam" id="PF13202">
    <property type="entry name" value="EF-hand_5"/>
    <property type="match status" value="4"/>
</dbReference>
<dbReference type="InterPro" id="IPR011992">
    <property type="entry name" value="EF-hand-dom_pair"/>
</dbReference>
<dbReference type="RefSeq" id="WP_386754496.1">
    <property type="nucleotide sequence ID" value="NZ_JBHSNM010000002.1"/>
</dbReference>
<keyword evidence="1" id="KW-0732">Signal</keyword>
<accession>A0ABW0SMD5</accession>
<evidence type="ECO:0000259" key="2">
    <source>
        <dbReference type="Pfam" id="PF13202"/>
    </source>
</evidence>
<feature type="domain" description="EF-hand" evidence="2">
    <location>
        <begin position="59"/>
        <end position="78"/>
    </location>
</feature>
<evidence type="ECO:0000313" key="4">
    <source>
        <dbReference type="Proteomes" id="UP001596036"/>
    </source>
</evidence>
<feature type="domain" description="EF-hand" evidence="2">
    <location>
        <begin position="37"/>
        <end position="54"/>
    </location>
</feature>
<dbReference type="EMBL" id="JBHSNM010000002">
    <property type="protein sequence ID" value="MFC5570145.1"/>
    <property type="molecule type" value="Genomic_DNA"/>
</dbReference>
<feature type="domain" description="EF-hand" evidence="2">
    <location>
        <begin position="94"/>
        <end position="112"/>
    </location>
</feature>
<dbReference type="Proteomes" id="UP001596036">
    <property type="component" value="Unassembled WGS sequence"/>
</dbReference>
<feature type="chain" id="PRO_5046124855" evidence="1">
    <location>
        <begin position="25"/>
        <end position="147"/>
    </location>
</feature>
<organism evidence="3 4">
    <name type="scientific">Lysobacter yangpyeongensis</name>
    <dbReference type="NCBI Taxonomy" id="346182"/>
    <lineage>
        <taxon>Bacteria</taxon>
        <taxon>Pseudomonadati</taxon>
        <taxon>Pseudomonadota</taxon>
        <taxon>Gammaproteobacteria</taxon>
        <taxon>Lysobacterales</taxon>
        <taxon>Lysobacteraceae</taxon>
        <taxon>Lysobacter</taxon>
    </lineage>
</organism>
<reference evidence="4" key="1">
    <citation type="journal article" date="2019" name="Int. J. Syst. Evol. Microbiol.">
        <title>The Global Catalogue of Microorganisms (GCM) 10K type strain sequencing project: providing services to taxonomists for standard genome sequencing and annotation.</title>
        <authorList>
            <consortium name="The Broad Institute Genomics Platform"/>
            <consortium name="The Broad Institute Genome Sequencing Center for Infectious Disease"/>
            <person name="Wu L."/>
            <person name="Ma J."/>
        </authorList>
    </citation>
    <scope>NUCLEOTIDE SEQUENCE [LARGE SCALE GENOMIC DNA]</scope>
    <source>
        <strain evidence="4">KACC 11407</strain>
    </source>
</reference>
<dbReference type="InterPro" id="IPR002048">
    <property type="entry name" value="EF_hand_dom"/>
</dbReference>
<name>A0ABW0SMD5_9GAMM</name>
<proteinExistence type="predicted"/>
<dbReference type="SUPFAM" id="SSF47473">
    <property type="entry name" value="EF-hand"/>
    <property type="match status" value="1"/>
</dbReference>
<feature type="domain" description="EF-hand" evidence="2">
    <location>
        <begin position="118"/>
        <end position="136"/>
    </location>
</feature>